<dbReference type="OrthoDB" id="2930792at2759"/>
<accession>A0A1Y2I891</accession>
<name>A0A1Y2I891_TRAC3</name>
<organism evidence="2 3">
    <name type="scientific">Trametes coccinea (strain BRFM310)</name>
    <name type="common">Pycnoporus coccineus</name>
    <dbReference type="NCBI Taxonomy" id="1353009"/>
    <lineage>
        <taxon>Eukaryota</taxon>
        <taxon>Fungi</taxon>
        <taxon>Dikarya</taxon>
        <taxon>Basidiomycota</taxon>
        <taxon>Agaricomycotina</taxon>
        <taxon>Agaricomycetes</taxon>
        <taxon>Polyporales</taxon>
        <taxon>Polyporaceae</taxon>
        <taxon>Trametes</taxon>
    </lineage>
</organism>
<evidence type="ECO:0000256" key="1">
    <source>
        <dbReference type="SAM" id="MobiDB-lite"/>
    </source>
</evidence>
<keyword evidence="3" id="KW-1185">Reference proteome</keyword>
<feature type="region of interest" description="Disordered" evidence="1">
    <location>
        <begin position="212"/>
        <end position="240"/>
    </location>
</feature>
<proteinExistence type="predicted"/>
<dbReference type="AlphaFoldDB" id="A0A1Y2I891"/>
<dbReference type="EMBL" id="KZ084153">
    <property type="protein sequence ID" value="OSC97337.1"/>
    <property type="molecule type" value="Genomic_DNA"/>
</dbReference>
<gene>
    <name evidence="2" type="ORF">PYCCODRAFT_1145966</name>
</gene>
<evidence type="ECO:0000313" key="2">
    <source>
        <dbReference type="EMBL" id="OSC97337.1"/>
    </source>
</evidence>
<dbReference type="Proteomes" id="UP000193067">
    <property type="component" value="Unassembled WGS sequence"/>
</dbReference>
<evidence type="ECO:0000313" key="3">
    <source>
        <dbReference type="Proteomes" id="UP000193067"/>
    </source>
</evidence>
<sequence>MSLPVPTFQLPVFSPSPGAYAVIRLNPLEMVKHLDDAEAVEQAKALSPRFHLVYLSMEMALPFPGRPWYRFEVSPIATKPREHITKNGITPAMCIPIFPNTVHPNGRPPLRPEGAFPFSKCYHWLDNIIEVRVQARPEGFDESNAVRLSVDSICDLAEVWVEDVIALASARRAAETPKAQDAPEDASHHQVEGLEGLELLEDAHKRALEVGRDISNASPADDADGDSISSGPGSFASRDEYADDSTHLAGMDIFGGSDCDADLVPLVDLWISDLSEHLKETEIPDPSDLFAECEQVVQIVRDARVRSYAKMTAFVVPSSAEVSDENLVVIVPTSARLRLSKVWNNLKPSSIARKMAPRLGRLLRFANVSC</sequence>
<protein>
    <submittedName>
        <fullName evidence="2">Uncharacterized protein</fullName>
    </submittedName>
</protein>
<dbReference type="STRING" id="1353009.A0A1Y2I891"/>
<reference evidence="2 3" key="1">
    <citation type="journal article" date="2015" name="Biotechnol. Biofuels">
        <title>Enhanced degradation of softwood versus hardwood by the white-rot fungus Pycnoporus coccineus.</title>
        <authorList>
            <person name="Couturier M."/>
            <person name="Navarro D."/>
            <person name="Chevret D."/>
            <person name="Henrissat B."/>
            <person name="Piumi F."/>
            <person name="Ruiz-Duenas F.J."/>
            <person name="Martinez A.T."/>
            <person name="Grigoriev I.V."/>
            <person name="Riley R."/>
            <person name="Lipzen A."/>
            <person name="Berrin J.G."/>
            <person name="Master E.R."/>
            <person name="Rosso M.N."/>
        </authorList>
    </citation>
    <scope>NUCLEOTIDE SEQUENCE [LARGE SCALE GENOMIC DNA]</scope>
    <source>
        <strain evidence="2 3">BRFM310</strain>
    </source>
</reference>